<proteinExistence type="inferred from homology"/>
<dbReference type="Proteomes" id="UP000570474">
    <property type="component" value="Unassembled WGS sequence"/>
</dbReference>
<reference evidence="9 10" key="1">
    <citation type="submission" date="2020-04" db="EMBL/GenBank/DDBJ databases">
        <authorList>
            <person name="Yin C."/>
        </authorList>
    </citation>
    <scope>NUCLEOTIDE SEQUENCE [LARGE SCALE GENOMIC DNA]</scope>
    <source>
        <strain evidence="9 10">Ae27</strain>
    </source>
</reference>
<dbReference type="InterPro" id="IPR012944">
    <property type="entry name" value="SusD_RagB_dom"/>
</dbReference>
<evidence type="ECO:0000313" key="9">
    <source>
        <dbReference type="EMBL" id="NLR64396.1"/>
    </source>
</evidence>
<feature type="domain" description="RagB/SusD" evidence="7">
    <location>
        <begin position="337"/>
        <end position="497"/>
    </location>
</feature>
<evidence type="ECO:0000256" key="5">
    <source>
        <dbReference type="ARBA" id="ARBA00023237"/>
    </source>
</evidence>
<organism evidence="9 10">
    <name type="scientific">Chitinophaga varians</name>
    <dbReference type="NCBI Taxonomy" id="2202339"/>
    <lineage>
        <taxon>Bacteria</taxon>
        <taxon>Pseudomonadati</taxon>
        <taxon>Bacteroidota</taxon>
        <taxon>Chitinophagia</taxon>
        <taxon>Chitinophagales</taxon>
        <taxon>Chitinophagaceae</taxon>
        <taxon>Chitinophaga</taxon>
    </lineage>
</organism>
<dbReference type="SUPFAM" id="SSF48452">
    <property type="entry name" value="TPR-like"/>
    <property type="match status" value="1"/>
</dbReference>
<dbReference type="EMBL" id="JABAIA010000001">
    <property type="protein sequence ID" value="NLR64396.1"/>
    <property type="molecule type" value="Genomic_DNA"/>
</dbReference>
<comment type="similarity">
    <text evidence="2">Belongs to the SusD family.</text>
</comment>
<feature type="signal peptide" evidence="6">
    <location>
        <begin position="1"/>
        <end position="22"/>
    </location>
</feature>
<evidence type="ECO:0000259" key="8">
    <source>
        <dbReference type="Pfam" id="PF14322"/>
    </source>
</evidence>
<dbReference type="Pfam" id="PF07980">
    <property type="entry name" value="SusD_RagB"/>
    <property type="match status" value="1"/>
</dbReference>
<comment type="caution">
    <text evidence="9">The sequence shown here is derived from an EMBL/GenBank/DDBJ whole genome shotgun (WGS) entry which is preliminary data.</text>
</comment>
<dbReference type="Pfam" id="PF14322">
    <property type="entry name" value="SusD-like_3"/>
    <property type="match status" value="1"/>
</dbReference>
<evidence type="ECO:0000256" key="6">
    <source>
        <dbReference type="SAM" id="SignalP"/>
    </source>
</evidence>
<keyword evidence="3 6" id="KW-0732">Signal</keyword>
<evidence type="ECO:0000256" key="3">
    <source>
        <dbReference type="ARBA" id="ARBA00022729"/>
    </source>
</evidence>
<dbReference type="AlphaFoldDB" id="A0A847RMT5"/>
<dbReference type="PROSITE" id="PS51257">
    <property type="entry name" value="PROKAR_LIPOPROTEIN"/>
    <property type="match status" value="1"/>
</dbReference>
<keyword evidence="4" id="KW-0472">Membrane</keyword>
<dbReference type="InterPro" id="IPR011990">
    <property type="entry name" value="TPR-like_helical_dom_sf"/>
</dbReference>
<sequence>MIAINKKIFLAAALGATMLMSACNKKLDQLPNTSVSTDEIYTSIAGAEIAYNGVYSTFYKAEYYARAYVVIPDLAADNMILSAWANNVYNEIHRWTIHSGTYETGNLWGTIYPALHRCNVFLANIDKVPVLSGENAETVGARKKTLKAHIQALRAMFMFDALRIYCKYDLNDPLGLPFVTAPTTEIMHKRKSVQETYNQIVQDLNDAAANIGEDNATGMTRVNKYFIAALQSRVYLYFKKWDLAIAAADKVMSVASFGYETTGANLLKVWRDDNSTKEIIFRPAITEINEAKYFSYGVWLISDDVARNKPNPDFIAPKAFAESFSTADLRRAIYFRKDSVRNYKKDSLYVINKYPGNPAYASWQEKCNAPKILRYAEVALNKMEAAYYVDKSVSKTLLKALRAARIPGYDGTIVDAYDDVTLLNQIREERRKELAYEGHRFFDLKRWGLGFTRNREGDYQAAENAIGEIKPDNYRFQWPIPQAERESNKLCDQNPGYAN</sequence>
<evidence type="ECO:0000313" key="10">
    <source>
        <dbReference type="Proteomes" id="UP000570474"/>
    </source>
</evidence>
<evidence type="ECO:0000256" key="2">
    <source>
        <dbReference type="ARBA" id="ARBA00006275"/>
    </source>
</evidence>
<keyword evidence="10" id="KW-1185">Reference proteome</keyword>
<name>A0A847RMT5_9BACT</name>
<dbReference type="InterPro" id="IPR033985">
    <property type="entry name" value="SusD-like_N"/>
</dbReference>
<keyword evidence="5" id="KW-0998">Cell outer membrane</keyword>
<evidence type="ECO:0000256" key="1">
    <source>
        <dbReference type="ARBA" id="ARBA00004442"/>
    </source>
</evidence>
<dbReference type="GO" id="GO:0009279">
    <property type="term" value="C:cell outer membrane"/>
    <property type="evidence" value="ECO:0007669"/>
    <property type="project" value="UniProtKB-SubCell"/>
</dbReference>
<dbReference type="RefSeq" id="WP_168870354.1">
    <property type="nucleotide sequence ID" value="NZ_JABAIA010000001.1"/>
</dbReference>
<evidence type="ECO:0000259" key="7">
    <source>
        <dbReference type="Pfam" id="PF07980"/>
    </source>
</evidence>
<accession>A0A847RMT5</accession>
<evidence type="ECO:0000256" key="4">
    <source>
        <dbReference type="ARBA" id="ARBA00023136"/>
    </source>
</evidence>
<comment type="subcellular location">
    <subcellularLocation>
        <location evidence="1">Cell outer membrane</location>
    </subcellularLocation>
</comment>
<dbReference type="Gene3D" id="1.25.40.390">
    <property type="match status" value="1"/>
</dbReference>
<feature type="chain" id="PRO_5032441563" evidence="6">
    <location>
        <begin position="23"/>
        <end position="499"/>
    </location>
</feature>
<feature type="domain" description="SusD-like N-terminal" evidence="8">
    <location>
        <begin position="72"/>
        <end position="236"/>
    </location>
</feature>
<gene>
    <name evidence="9" type="ORF">HGH92_08780</name>
</gene>
<protein>
    <submittedName>
        <fullName evidence="9">RagB/SusD family nutrient uptake outer membrane protein</fullName>
    </submittedName>
</protein>